<reference evidence="1 2" key="1">
    <citation type="submission" date="2018-11" db="EMBL/GenBank/DDBJ databases">
        <authorList>
            <consortium name="Pathogen Informatics"/>
        </authorList>
    </citation>
    <scope>NUCLEOTIDE SEQUENCE [LARGE SCALE GENOMIC DNA]</scope>
    <source>
        <strain evidence="1 2">NCTC12929</strain>
    </source>
</reference>
<evidence type="ECO:0000313" key="1">
    <source>
        <dbReference type="EMBL" id="VDH05180.1"/>
    </source>
</evidence>
<organism evidence="1 2">
    <name type="scientific">Bergeyella zoohelcum</name>
    <dbReference type="NCBI Taxonomy" id="1015"/>
    <lineage>
        <taxon>Bacteria</taxon>
        <taxon>Pseudomonadati</taxon>
        <taxon>Bacteroidota</taxon>
        <taxon>Flavobacteriia</taxon>
        <taxon>Flavobacteriales</taxon>
        <taxon>Weeksellaceae</taxon>
        <taxon>Bergeyella</taxon>
    </lineage>
</organism>
<protein>
    <submittedName>
        <fullName evidence="1">Uncharacterized protein</fullName>
    </submittedName>
</protein>
<dbReference type="Proteomes" id="UP000270205">
    <property type="component" value="Unassembled WGS sequence"/>
</dbReference>
<evidence type="ECO:0000313" key="2">
    <source>
        <dbReference type="Proteomes" id="UP000270205"/>
    </source>
</evidence>
<name>A0A7Z8YPH4_9FLAO</name>
<dbReference type="EMBL" id="UYIV01000001">
    <property type="protein sequence ID" value="VDH05180.1"/>
    <property type="molecule type" value="Genomic_DNA"/>
</dbReference>
<proteinExistence type="predicted"/>
<gene>
    <name evidence="1" type="ORF">NCTC12929_01802</name>
</gene>
<sequence>MDTMNIFLAEDVTPEENVQRVKIVQHANIATIMAELVVYVEDKIYRLSCC</sequence>
<dbReference type="AlphaFoldDB" id="A0A7Z8YPH4"/>
<comment type="caution">
    <text evidence="1">The sequence shown here is derived from an EMBL/GenBank/DDBJ whole genome shotgun (WGS) entry which is preliminary data.</text>
</comment>
<accession>A0A7Z8YPH4</accession>